<reference evidence="1 2" key="1">
    <citation type="submission" date="2019-02" db="EMBL/GenBank/DDBJ databases">
        <title>Apibacter muscae sp. nov.: a novel member of the house fly microbiota.</title>
        <authorList>
            <person name="Park R."/>
        </authorList>
    </citation>
    <scope>NUCLEOTIDE SEQUENCE [LARGE SCALE GENOMIC DNA]</scope>
    <source>
        <strain evidence="1 2">AL1</strain>
    </source>
</reference>
<organism evidence="1 2">
    <name type="scientific">Apibacter muscae</name>
    <dbReference type="NCBI Taxonomy" id="2509004"/>
    <lineage>
        <taxon>Bacteria</taxon>
        <taxon>Pseudomonadati</taxon>
        <taxon>Bacteroidota</taxon>
        <taxon>Flavobacteriia</taxon>
        <taxon>Flavobacteriales</taxon>
        <taxon>Weeksellaceae</taxon>
        <taxon>Apibacter</taxon>
    </lineage>
</organism>
<comment type="caution">
    <text evidence="1">The sequence shown here is derived from an EMBL/GenBank/DDBJ whole genome shotgun (WGS) entry which is preliminary data.</text>
</comment>
<gene>
    <name evidence="1" type="ORF">ETU09_10620</name>
</gene>
<evidence type="ECO:0000313" key="2">
    <source>
        <dbReference type="Proteomes" id="UP000319499"/>
    </source>
</evidence>
<dbReference type="EMBL" id="SELH01000026">
    <property type="protein sequence ID" value="TWP26145.1"/>
    <property type="molecule type" value="Genomic_DNA"/>
</dbReference>
<dbReference type="RefSeq" id="WP_146293531.1">
    <property type="nucleotide sequence ID" value="NZ_SELH01000026.1"/>
</dbReference>
<dbReference type="AlphaFoldDB" id="A0A563D7G7"/>
<dbReference type="Pfam" id="PF11692">
    <property type="entry name" value="DUF3289"/>
    <property type="match status" value="1"/>
</dbReference>
<dbReference type="Proteomes" id="UP000319499">
    <property type="component" value="Unassembled WGS sequence"/>
</dbReference>
<sequence>MAGGKITIRAGGKITKVSEKYSVYTNKLTLNSNGPINITSDKDIIYGAPEQPKTGGEYILRGWWSSDQTGEDKIKSSFIGEQVFFVVETKNIAAGEEISFVLYDDSSLTYQVGQERRKFQGETKKTEIPLIHTGTNEPYTTEKINSEGKAIINFYVTENKFISELLQQDKDGYLELFFKISYKGEQYELPIIFGDYLKIYDVFPIDRFKMPGINRTGDGVADDMTFGRGVKSKPPIYTPSEVINYILNYTQRGFSLEQDADWVNYIPSSGGNTSFPERKEQGKAWKPEEIIAKKDNLQVAPIEVKSLDNINPKVYKKALYNKKDIFNTKYKKEIKPKGVLIARYMENTGEYTEKLYEEYKDRYGTLAAEKHFERFKRMVERYFDWGDLQGNIGKMVDKFKQNEGGIYESELLSQNLAKQPATLAYCQKIEDYLSLKLKESEGDFQILKDQQIYFEKREDFDERKKKQKQFGSIMYSWEFSVEGAKNMVEGRTIALNDIWAREVYLTGFKKINAREYKLNYRIILWDHFGLDLPDMEKLFNILPQASEIFAHWFILQHLYGYRPFVTKAVIEREFSGNIYYTRQENIKAQQAEQAAKQNEAQDAQQKVNLNNLPQW</sequence>
<dbReference type="InterPro" id="IPR017483">
    <property type="entry name" value="CHP03034"/>
</dbReference>
<protein>
    <submittedName>
        <fullName evidence="1">DUF3289 family protein</fullName>
    </submittedName>
</protein>
<accession>A0A563D7G7</accession>
<proteinExistence type="predicted"/>
<name>A0A563D7G7_9FLAO</name>
<evidence type="ECO:0000313" key="1">
    <source>
        <dbReference type="EMBL" id="TWP26145.1"/>
    </source>
</evidence>
<keyword evidence="2" id="KW-1185">Reference proteome</keyword>
<dbReference type="OrthoDB" id="612868at2"/>